<evidence type="ECO:0000256" key="7">
    <source>
        <dbReference type="ARBA" id="ARBA00023310"/>
    </source>
</evidence>
<reference evidence="9" key="1">
    <citation type="submission" date="2019-11" db="UniProtKB">
        <authorList>
            <consortium name="WormBaseParasite"/>
        </authorList>
    </citation>
    <scope>IDENTIFICATION</scope>
</reference>
<dbReference type="Pfam" id="PF00213">
    <property type="entry name" value="OSCP"/>
    <property type="match status" value="1"/>
</dbReference>
<comment type="subcellular location">
    <subcellularLocation>
        <location evidence="1">Membrane</location>
    </subcellularLocation>
</comment>
<proteinExistence type="inferred from homology"/>
<protein>
    <recommendedName>
        <fullName evidence="8">Oligomycin sensitivity conferral protein</fullName>
    </recommendedName>
</protein>
<evidence type="ECO:0000256" key="6">
    <source>
        <dbReference type="ARBA" id="ARBA00023136"/>
    </source>
</evidence>
<sequence length="206" mass="22925">MTTLHLVRSLSTSAVSRAIIRPPTQFFGVDGRYSTALYSAAIKSKTLETVEKDLLKLRDTLAKDAKLRQFCHDPTIKRHSKVQSFGNVLNKLGLSKQTGNMLLILAENGRLNLIDKVIDTFEQIMTSHRGEVACVVTTAKPLDRTTEREVAAALEAFLERGQKLNLSLKVDPELIGGMVVSIGDKYVDMSILRKLRSYRAVLEQPV</sequence>
<dbReference type="PRINTS" id="PR00125">
    <property type="entry name" value="ATPASEDELTA"/>
</dbReference>
<name>A0A5K3FX13_MESCO</name>
<evidence type="ECO:0000256" key="1">
    <source>
        <dbReference type="ARBA" id="ARBA00004370"/>
    </source>
</evidence>
<dbReference type="AlphaFoldDB" id="A0A5K3FX13"/>
<dbReference type="Gene3D" id="1.10.520.20">
    <property type="entry name" value="N-terminal domain of the delta subunit of the F1F0-ATP synthase"/>
    <property type="match status" value="1"/>
</dbReference>
<dbReference type="HAMAP" id="MF_01416">
    <property type="entry name" value="ATP_synth_delta_bact"/>
    <property type="match status" value="1"/>
</dbReference>
<dbReference type="PANTHER" id="PTHR11910">
    <property type="entry name" value="ATP SYNTHASE DELTA CHAIN"/>
    <property type="match status" value="1"/>
</dbReference>
<evidence type="ECO:0000256" key="4">
    <source>
        <dbReference type="ARBA" id="ARBA00022781"/>
    </source>
</evidence>
<evidence type="ECO:0000256" key="3">
    <source>
        <dbReference type="ARBA" id="ARBA00022448"/>
    </source>
</evidence>
<dbReference type="GO" id="GO:0016020">
    <property type="term" value="C:membrane"/>
    <property type="evidence" value="ECO:0007669"/>
    <property type="project" value="UniProtKB-SubCell"/>
</dbReference>
<keyword evidence="6" id="KW-0472">Membrane</keyword>
<evidence type="ECO:0000313" key="9">
    <source>
        <dbReference type="WBParaSite" id="MCU_010805-RA"/>
    </source>
</evidence>
<dbReference type="SUPFAM" id="SSF47928">
    <property type="entry name" value="N-terminal domain of the delta subunit of the F1F0-ATP synthase"/>
    <property type="match status" value="1"/>
</dbReference>
<dbReference type="InterPro" id="IPR026015">
    <property type="entry name" value="ATP_synth_OSCP/delta_N_sf"/>
</dbReference>
<comment type="similarity">
    <text evidence="2">Belongs to the ATPase delta chain family.</text>
</comment>
<keyword evidence="3" id="KW-0813">Transport</keyword>
<dbReference type="NCBIfam" id="TIGR01145">
    <property type="entry name" value="ATP_synt_delta"/>
    <property type="match status" value="1"/>
</dbReference>
<evidence type="ECO:0000256" key="5">
    <source>
        <dbReference type="ARBA" id="ARBA00023065"/>
    </source>
</evidence>
<dbReference type="GO" id="GO:0046933">
    <property type="term" value="F:proton-transporting ATP synthase activity, rotational mechanism"/>
    <property type="evidence" value="ECO:0007669"/>
    <property type="project" value="InterPro"/>
</dbReference>
<keyword evidence="5" id="KW-0406">Ion transport</keyword>
<keyword evidence="7" id="KW-0066">ATP synthesis</keyword>
<keyword evidence="4" id="KW-0375">Hydrogen ion transport</keyword>
<dbReference type="InterPro" id="IPR000711">
    <property type="entry name" value="ATPase_OSCP/dsu"/>
</dbReference>
<accession>A0A5K3FX13</accession>
<evidence type="ECO:0000256" key="2">
    <source>
        <dbReference type="ARBA" id="ARBA00007046"/>
    </source>
</evidence>
<evidence type="ECO:0000256" key="8">
    <source>
        <dbReference type="ARBA" id="ARBA00033369"/>
    </source>
</evidence>
<organism evidence="9">
    <name type="scientific">Mesocestoides corti</name>
    <name type="common">Flatworm</name>
    <dbReference type="NCBI Taxonomy" id="53468"/>
    <lineage>
        <taxon>Eukaryota</taxon>
        <taxon>Metazoa</taxon>
        <taxon>Spiralia</taxon>
        <taxon>Lophotrochozoa</taxon>
        <taxon>Platyhelminthes</taxon>
        <taxon>Cestoda</taxon>
        <taxon>Eucestoda</taxon>
        <taxon>Cyclophyllidea</taxon>
        <taxon>Mesocestoididae</taxon>
        <taxon>Mesocestoides</taxon>
    </lineage>
</organism>
<dbReference type="WBParaSite" id="MCU_010805-RA">
    <property type="protein sequence ID" value="MCU_010805-RA"/>
    <property type="gene ID" value="MCU_010805"/>
</dbReference>